<dbReference type="STRING" id="1776334.APZ16_03930"/>
<dbReference type="Proteomes" id="UP000074294">
    <property type="component" value="Unassembled WGS sequence"/>
</dbReference>
<evidence type="ECO:0000256" key="7">
    <source>
        <dbReference type="ARBA" id="ARBA00022840"/>
    </source>
</evidence>
<dbReference type="Pfam" id="PF21120">
    <property type="entry name" value="WHD_MCM_arc"/>
    <property type="match status" value="1"/>
</dbReference>
<feature type="domain" description="MCM C-terminal AAA(+) ATPase" evidence="10">
    <location>
        <begin position="275"/>
        <end position="481"/>
    </location>
</feature>
<dbReference type="InterPro" id="IPR027417">
    <property type="entry name" value="P-loop_NTPase"/>
</dbReference>
<dbReference type="Pfam" id="PF17207">
    <property type="entry name" value="MCM_OB"/>
    <property type="match status" value="1"/>
</dbReference>
<dbReference type="InterPro" id="IPR012340">
    <property type="entry name" value="NA-bd_OB-fold"/>
</dbReference>
<dbReference type="EMBL" id="LQMQ01000013">
    <property type="protein sequence ID" value="KUO41851.1"/>
    <property type="molecule type" value="Genomic_DNA"/>
</dbReference>
<dbReference type="InterPro" id="IPR001208">
    <property type="entry name" value="MCM_dom"/>
</dbReference>
<dbReference type="Gene3D" id="2.20.28.10">
    <property type="match status" value="1"/>
</dbReference>
<dbReference type="Pfam" id="PF14551">
    <property type="entry name" value="MCM_N"/>
    <property type="match status" value="1"/>
</dbReference>
<dbReference type="InterPro" id="IPR031327">
    <property type="entry name" value="MCM"/>
</dbReference>
<evidence type="ECO:0000313" key="12">
    <source>
        <dbReference type="Proteomes" id="UP000074294"/>
    </source>
</evidence>
<comment type="similarity">
    <text evidence="1 9">Belongs to the MCM family.</text>
</comment>
<dbReference type="GO" id="GO:0005524">
    <property type="term" value="F:ATP binding"/>
    <property type="evidence" value="ECO:0007669"/>
    <property type="project" value="UniProtKB-KW"/>
</dbReference>
<keyword evidence="7 9" id="KW-0067">ATP-binding</keyword>
<dbReference type="FunFam" id="3.40.50.300:FF:002469">
    <property type="entry name" value="Cell division control protein 21"/>
    <property type="match status" value="1"/>
</dbReference>
<keyword evidence="6" id="KW-0347">Helicase</keyword>
<keyword evidence="3" id="KW-0235">DNA replication</keyword>
<dbReference type="Gene3D" id="3.30.1640.10">
    <property type="entry name" value="mini-chromosome maintenance (MCM) complex, chain A, domain 1"/>
    <property type="match status" value="1"/>
</dbReference>
<evidence type="ECO:0000259" key="10">
    <source>
        <dbReference type="PROSITE" id="PS50051"/>
    </source>
</evidence>
<keyword evidence="4 9" id="KW-0547">Nucleotide-binding</keyword>
<dbReference type="GO" id="GO:0016787">
    <property type="term" value="F:hydrolase activity"/>
    <property type="evidence" value="ECO:0007669"/>
    <property type="project" value="UniProtKB-KW"/>
</dbReference>
<dbReference type="GO" id="GO:0003697">
    <property type="term" value="F:single-stranded DNA binding"/>
    <property type="evidence" value="ECO:0007669"/>
    <property type="project" value="TreeGrafter"/>
</dbReference>
<evidence type="ECO:0000256" key="5">
    <source>
        <dbReference type="ARBA" id="ARBA00022801"/>
    </source>
</evidence>
<proteinExistence type="inferred from homology"/>
<dbReference type="SUPFAM" id="SSF52540">
    <property type="entry name" value="P-loop containing nucleoside triphosphate hydrolases"/>
    <property type="match status" value="1"/>
</dbReference>
<comment type="caution">
    <text evidence="11">The sequence shown here is derived from an EMBL/GenBank/DDBJ whole genome shotgun (WGS) entry which is preliminary data.</text>
</comment>
<dbReference type="Gene3D" id="3.40.50.300">
    <property type="entry name" value="P-loop containing nucleotide triphosphate hydrolases"/>
    <property type="match status" value="1"/>
</dbReference>
<dbReference type="PRINTS" id="PR01657">
    <property type="entry name" value="MCMFAMILY"/>
</dbReference>
<evidence type="ECO:0000256" key="8">
    <source>
        <dbReference type="ARBA" id="ARBA00023125"/>
    </source>
</evidence>
<dbReference type="Pfam" id="PF00493">
    <property type="entry name" value="MCM"/>
    <property type="match status" value="1"/>
</dbReference>
<dbReference type="Gene3D" id="2.40.50.140">
    <property type="entry name" value="Nucleic acid-binding proteins"/>
    <property type="match status" value="1"/>
</dbReference>
<dbReference type="SUPFAM" id="SSF50249">
    <property type="entry name" value="Nucleic acid-binding proteins"/>
    <property type="match status" value="1"/>
</dbReference>
<keyword evidence="8 9" id="KW-0238">DNA-binding</keyword>
<dbReference type="InterPro" id="IPR027925">
    <property type="entry name" value="MCM_N"/>
</dbReference>
<dbReference type="InterPro" id="IPR033762">
    <property type="entry name" value="MCM_OB"/>
</dbReference>
<dbReference type="AlphaFoldDB" id="A0A147JZC8"/>
<sequence length="677" mass="76331">MLCFEVMMLEPSLKEKLENFLHSKEIQKDLRKITAGGNKSLVVEFEKILEFDKDLAESLLDAPVVFFEAADEILENLTKIPGFRLRVKGADKTLEIRNIRAEHVSRFIQVEGVVTRAGEVKPEAKEAVFKCRRCGEENRVPQTGEMFREPLFCENPNCGKKGPFDLIIENTVFRDWQSIQLQEPPERLRGGRIPRRLDCIIRDDFVDKAVPGNRVLVTGALRVFQERQQRERRTTFRKILFVSHVEIMQKGVEETELTPEDEAKIKELAKQDAWLRTNIIQSIAPAVHGHEAIKEAIALQLFGCNPVVLSDGTRLRGDTHILLTGDPGTAKSQILKWVANVAPRGVYTSGMKSTGAGITAAAVRDEISGGWTLEAGALVIADGGLACIDEFEKMRDEDRSAILESMEQQTISVAKAGIIATLNTRTAILAAANPKLGRFSKEEPALKQLPIDPVILSRFDLVFILRDEPRADYDRSIAQHVLNLYTSPGKVLKVPFDPEFLRKIIIYARKNIDPKLDDKEAQKVIEDFFVGWRKSAADSGDPLPITVRQLESIIRLAKANARLRLSDRVTVEDANRAISLIKTSLRDAGFDVEKGKVDVDLIMTGIPRSQREKHMRLMKIIEELEEKYGGAAPLEQIFQMADTEKIDRRFVDWVISEEKKRGHLYEPKQGMISRAVK</sequence>
<gene>
    <name evidence="11" type="ORF">APZ16_03930</name>
</gene>
<dbReference type="PANTHER" id="PTHR11630:SF66">
    <property type="entry name" value="DNA REPLICATION LICENSING FACTOR MCM4"/>
    <property type="match status" value="1"/>
</dbReference>
<evidence type="ECO:0000313" key="11">
    <source>
        <dbReference type="EMBL" id="KUO41851.1"/>
    </source>
</evidence>
<dbReference type="GO" id="GO:0042555">
    <property type="term" value="C:MCM complex"/>
    <property type="evidence" value="ECO:0007669"/>
    <property type="project" value="TreeGrafter"/>
</dbReference>
<dbReference type="InterPro" id="IPR036388">
    <property type="entry name" value="WH-like_DNA-bd_sf"/>
</dbReference>
<evidence type="ECO:0000256" key="1">
    <source>
        <dbReference type="ARBA" id="ARBA00008010"/>
    </source>
</evidence>
<evidence type="ECO:0000256" key="4">
    <source>
        <dbReference type="ARBA" id="ARBA00022741"/>
    </source>
</evidence>
<evidence type="ECO:0000256" key="3">
    <source>
        <dbReference type="ARBA" id="ARBA00022705"/>
    </source>
</evidence>
<dbReference type="EC" id="3.6.4.12" evidence="2"/>
<keyword evidence="5" id="KW-0378">Hydrolase</keyword>
<dbReference type="SMART" id="SM00350">
    <property type="entry name" value="MCM"/>
    <property type="match status" value="1"/>
</dbReference>
<name>A0A147JZC8_HADYE</name>
<dbReference type="Pfam" id="PF17855">
    <property type="entry name" value="MCM_lid"/>
    <property type="match status" value="1"/>
</dbReference>
<evidence type="ECO:0000256" key="9">
    <source>
        <dbReference type="RuleBase" id="RU004070"/>
    </source>
</evidence>
<dbReference type="InterPro" id="IPR041562">
    <property type="entry name" value="MCM_lid"/>
</dbReference>
<dbReference type="Gene3D" id="1.10.10.10">
    <property type="entry name" value="Winged helix-like DNA-binding domain superfamily/Winged helix DNA-binding domain"/>
    <property type="match status" value="1"/>
</dbReference>
<dbReference type="FunFam" id="2.20.28.10:FF:000003">
    <property type="entry name" value="DNA helicase"/>
    <property type="match status" value="1"/>
</dbReference>
<organism evidence="11 12">
    <name type="scientific">Hadarchaeum yellowstonense</name>
    <dbReference type="NCBI Taxonomy" id="1776334"/>
    <lineage>
        <taxon>Archaea</taxon>
        <taxon>Methanobacteriati</taxon>
        <taxon>Candidatus Hadarchaeota</taxon>
        <taxon>Candidatus Hadarchaeia</taxon>
        <taxon>Candidatus Hadarchaeales</taxon>
        <taxon>Candidatus Hadarchaeaceae</taxon>
        <taxon>Candidatus Hadarchaeum</taxon>
    </lineage>
</organism>
<dbReference type="InterPro" id="IPR048907">
    <property type="entry name" value="WHD_MCM_arc"/>
</dbReference>
<evidence type="ECO:0000256" key="2">
    <source>
        <dbReference type="ARBA" id="ARBA00012551"/>
    </source>
</evidence>
<dbReference type="GO" id="GO:0006260">
    <property type="term" value="P:DNA replication"/>
    <property type="evidence" value="ECO:0007669"/>
    <property type="project" value="UniProtKB-KW"/>
</dbReference>
<dbReference type="PANTHER" id="PTHR11630">
    <property type="entry name" value="DNA REPLICATION LICENSING FACTOR MCM FAMILY MEMBER"/>
    <property type="match status" value="1"/>
</dbReference>
<accession>A0A147JZC8</accession>
<dbReference type="GO" id="GO:0017116">
    <property type="term" value="F:single-stranded DNA helicase activity"/>
    <property type="evidence" value="ECO:0007669"/>
    <property type="project" value="TreeGrafter"/>
</dbReference>
<evidence type="ECO:0000256" key="6">
    <source>
        <dbReference type="ARBA" id="ARBA00022806"/>
    </source>
</evidence>
<reference evidence="11 12" key="1">
    <citation type="journal article" date="2016" name="Nat. Microbiol.">
        <title>Genomic inference of the metabolism of cosmopolitan subsurface Archaea, Hadesarchaea.</title>
        <authorList>
            <person name="Baker B.J."/>
            <person name="Saw J.H."/>
            <person name="Lind A.E."/>
            <person name="Lazar C.S."/>
            <person name="Hinrichs K.-U."/>
            <person name="Teske A.P."/>
            <person name="Ettema T.J."/>
        </authorList>
    </citation>
    <scope>NUCLEOTIDE SEQUENCE [LARGE SCALE GENOMIC DNA]</scope>
</reference>
<protein>
    <recommendedName>
        <fullName evidence="2">DNA helicase</fullName>
        <ecNumber evidence="2">3.6.4.12</ecNumber>
    </recommendedName>
</protein>
<dbReference type="PROSITE" id="PS50051">
    <property type="entry name" value="MCM_2"/>
    <property type="match status" value="1"/>
</dbReference>